<dbReference type="SUPFAM" id="SSF81606">
    <property type="entry name" value="PP2C-like"/>
    <property type="match status" value="1"/>
</dbReference>
<comment type="cofactor">
    <cofactor evidence="2">
        <name>Mg(2+)</name>
        <dbReference type="ChEBI" id="CHEBI:18420"/>
    </cofactor>
</comment>
<dbReference type="FunFam" id="3.60.40.10:FF:000016">
    <property type="entry name" value="Protein phosphatase 2C"/>
    <property type="match status" value="1"/>
</dbReference>
<comment type="catalytic activity">
    <reaction evidence="9">
        <text>O-phospho-L-threonyl-[protein] + H2O = L-threonyl-[protein] + phosphate</text>
        <dbReference type="Rhea" id="RHEA:47004"/>
        <dbReference type="Rhea" id="RHEA-COMP:11060"/>
        <dbReference type="Rhea" id="RHEA-COMP:11605"/>
        <dbReference type="ChEBI" id="CHEBI:15377"/>
        <dbReference type="ChEBI" id="CHEBI:30013"/>
        <dbReference type="ChEBI" id="CHEBI:43474"/>
        <dbReference type="ChEBI" id="CHEBI:61977"/>
        <dbReference type="EC" id="3.1.3.16"/>
    </reaction>
    <physiologicalReaction direction="left-to-right" evidence="9">
        <dbReference type="Rhea" id="RHEA:47005"/>
    </physiologicalReaction>
</comment>
<feature type="compositionally biased region" description="Basic and acidic residues" evidence="11">
    <location>
        <begin position="338"/>
        <end position="347"/>
    </location>
</feature>
<dbReference type="InterPro" id="IPR036457">
    <property type="entry name" value="PPM-type-like_dom_sf"/>
</dbReference>
<evidence type="ECO:0000256" key="6">
    <source>
        <dbReference type="ARBA" id="ARBA00022801"/>
    </source>
</evidence>
<feature type="compositionally biased region" description="Acidic residues" evidence="11">
    <location>
        <begin position="373"/>
        <end position="382"/>
    </location>
</feature>
<evidence type="ECO:0000313" key="14">
    <source>
        <dbReference type="Proteomes" id="UP001150538"/>
    </source>
</evidence>
<sequence length="382" mass="42046">MGQTLSEPITEKHTTSGEDKRFLYAASAMQGWRVTMEDAHTTLLDISDGEGENNGSAFFAVFDGHGGKTSAEYAGKNLHHFIRKRPEFLARQFEQAIKKGFLDTDEHLQQDSKMIQDPSGCTAVCLLITKDNEVYCGNAGDSRCVLGSSGKAIPLSSDHKPNNEIEFRRITEGGGFVEFGRVNGNLALSRAIGDFEFKKNPSLTPEKQVVTADPDVTKHDLSERDDFIVVACDGIWDCMSNEEVILEVSKQIASGIPLSTVCENVMELCLAKESHFGGLGCDNMTIVIIGLLNGKTKEEWVEKVKKTVDSLPPSTQQFDNKPGILSTERTTIIGQLKNEVDSDHDISSEEEYHDQQTGGSAQPNSKGRNWGKEEDEASDEYQ</sequence>
<feature type="domain" description="PPM-type phosphatase" evidence="12">
    <location>
        <begin position="23"/>
        <end position="291"/>
    </location>
</feature>
<evidence type="ECO:0000256" key="10">
    <source>
        <dbReference type="RuleBase" id="RU003465"/>
    </source>
</evidence>
<feature type="region of interest" description="Disordered" evidence="11">
    <location>
        <begin position="338"/>
        <end position="382"/>
    </location>
</feature>
<keyword evidence="6 10" id="KW-0378">Hydrolase</keyword>
<dbReference type="SMART" id="SM00332">
    <property type="entry name" value="PP2Cc"/>
    <property type="match status" value="1"/>
</dbReference>
<dbReference type="EMBL" id="JANBPU010000599">
    <property type="protein sequence ID" value="KAJ1910301.1"/>
    <property type="molecule type" value="Genomic_DNA"/>
</dbReference>
<evidence type="ECO:0000259" key="12">
    <source>
        <dbReference type="PROSITE" id="PS51746"/>
    </source>
</evidence>
<protein>
    <recommendedName>
        <fullName evidence="4">protein-serine/threonine phosphatase</fullName>
        <ecNumber evidence="4">3.1.3.16</ecNumber>
    </recommendedName>
</protein>
<dbReference type="InterPro" id="IPR000222">
    <property type="entry name" value="PP2C_BS"/>
</dbReference>
<keyword evidence="7 10" id="KW-0904">Protein phosphatase</keyword>
<accession>A0A9W7ZJ02</accession>
<gene>
    <name evidence="13" type="primary">PTC2</name>
    <name evidence="13" type="ORF">H4219_006243</name>
</gene>
<dbReference type="PROSITE" id="PS01032">
    <property type="entry name" value="PPM_1"/>
    <property type="match status" value="1"/>
</dbReference>
<dbReference type="PANTHER" id="PTHR13832:SF565">
    <property type="entry name" value="AT28366P-RELATED"/>
    <property type="match status" value="1"/>
</dbReference>
<evidence type="ECO:0000256" key="7">
    <source>
        <dbReference type="ARBA" id="ARBA00022912"/>
    </source>
</evidence>
<dbReference type="GO" id="GO:0046872">
    <property type="term" value="F:metal ion binding"/>
    <property type="evidence" value="ECO:0007669"/>
    <property type="project" value="UniProtKB-KW"/>
</dbReference>
<dbReference type="EC" id="3.1.3.16" evidence="4"/>
<name>A0A9W7ZJ02_9FUNG</name>
<dbReference type="GO" id="GO:0004722">
    <property type="term" value="F:protein serine/threonine phosphatase activity"/>
    <property type="evidence" value="ECO:0007669"/>
    <property type="project" value="UniProtKB-EC"/>
</dbReference>
<evidence type="ECO:0000256" key="11">
    <source>
        <dbReference type="SAM" id="MobiDB-lite"/>
    </source>
</evidence>
<dbReference type="SMART" id="SM00331">
    <property type="entry name" value="PP2C_SIG"/>
    <property type="match status" value="1"/>
</dbReference>
<evidence type="ECO:0000256" key="2">
    <source>
        <dbReference type="ARBA" id="ARBA00001946"/>
    </source>
</evidence>
<dbReference type="CDD" id="cd00143">
    <property type="entry name" value="PP2Cc"/>
    <property type="match status" value="1"/>
</dbReference>
<comment type="similarity">
    <text evidence="3 10">Belongs to the PP2C family.</text>
</comment>
<dbReference type="PROSITE" id="PS51746">
    <property type="entry name" value="PPM_2"/>
    <property type="match status" value="1"/>
</dbReference>
<dbReference type="Pfam" id="PF00481">
    <property type="entry name" value="PP2C"/>
    <property type="match status" value="1"/>
</dbReference>
<dbReference type="OrthoDB" id="10264738at2759"/>
<keyword evidence="14" id="KW-1185">Reference proteome</keyword>
<proteinExistence type="inferred from homology"/>
<evidence type="ECO:0000256" key="5">
    <source>
        <dbReference type="ARBA" id="ARBA00022723"/>
    </source>
</evidence>
<evidence type="ECO:0000256" key="1">
    <source>
        <dbReference type="ARBA" id="ARBA00001936"/>
    </source>
</evidence>
<evidence type="ECO:0000256" key="9">
    <source>
        <dbReference type="ARBA" id="ARBA00048832"/>
    </source>
</evidence>
<dbReference type="Proteomes" id="UP001150538">
    <property type="component" value="Unassembled WGS sequence"/>
</dbReference>
<organism evidence="13 14">
    <name type="scientific">Mycoemilia scoparia</name>
    <dbReference type="NCBI Taxonomy" id="417184"/>
    <lineage>
        <taxon>Eukaryota</taxon>
        <taxon>Fungi</taxon>
        <taxon>Fungi incertae sedis</taxon>
        <taxon>Zoopagomycota</taxon>
        <taxon>Kickxellomycotina</taxon>
        <taxon>Kickxellomycetes</taxon>
        <taxon>Kickxellales</taxon>
        <taxon>Kickxellaceae</taxon>
        <taxon>Mycoemilia</taxon>
    </lineage>
</organism>
<evidence type="ECO:0000256" key="3">
    <source>
        <dbReference type="ARBA" id="ARBA00006702"/>
    </source>
</evidence>
<evidence type="ECO:0000256" key="8">
    <source>
        <dbReference type="ARBA" id="ARBA00023211"/>
    </source>
</evidence>
<dbReference type="InterPro" id="IPR001932">
    <property type="entry name" value="PPM-type_phosphatase-like_dom"/>
</dbReference>
<keyword evidence="5" id="KW-0479">Metal-binding</keyword>
<dbReference type="InterPro" id="IPR015655">
    <property type="entry name" value="PP2C"/>
</dbReference>
<comment type="cofactor">
    <cofactor evidence="1">
        <name>Mn(2+)</name>
        <dbReference type="ChEBI" id="CHEBI:29035"/>
    </cofactor>
</comment>
<comment type="caution">
    <text evidence="13">The sequence shown here is derived from an EMBL/GenBank/DDBJ whole genome shotgun (WGS) entry which is preliminary data.</text>
</comment>
<dbReference type="PANTHER" id="PTHR13832">
    <property type="entry name" value="PROTEIN PHOSPHATASE 2C"/>
    <property type="match status" value="1"/>
</dbReference>
<feature type="compositionally biased region" description="Polar residues" evidence="11">
    <location>
        <begin position="355"/>
        <end position="367"/>
    </location>
</feature>
<keyword evidence="8" id="KW-0464">Manganese</keyword>
<dbReference type="AlphaFoldDB" id="A0A9W7ZJ02"/>
<evidence type="ECO:0000256" key="4">
    <source>
        <dbReference type="ARBA" id="ARBA00013081"/>
    </source>
</evidence>
<evidence type="ECO:0000313" key="13">
    <source>
        <dbReference type="EMBL" id="KAJ1910301.1"/>
    </source>
</evidence>
<reference evidence="13" key="1">
    <citation type="submission" date="2022-07" db="EMBL/GenBank/DDBJ databases">
        <title>Phylogenomic reconstructions and comparative analyses of Kickxellomycotina fungi.</title>
        <authorList>
            <person name="Reynolds N.K."/>
            <person name="Stajich J.E."/>
            <person name="Barry K."/>
            <person name="Grigoriev I.V."/>
            <person name="Crous P."/>
            <person name="Smith M.E."/>
        </authorList>
    </citation>
    <scope>NUCLEOTIDE SEQUENCE</scope>
    <source>
        <strain evidence="13">NBRC 100468</strain>
    </source>
</reference>
<dbReference type="Gene3D" id="3.60.40.10">
    <property type="entry name" value="PPM-type phosphatase domain"/>
    <property type="match status" value="1"/>
</dbReference>